<evidence type="ECO:0008006" key="3">
    <source>
        <dbReference type="Google" id="ProtNLM"/>
    </source>
</evidence>
<gene>
    <name evidence="1" type="ORF">AC477_00470</name>
</gene>
<dbReference type="SUPFAM" id="SSF69754">
    <property type="entry name" value="Ribosome binding protein Y (YfiA homologue)"/>
    <property type="match status" value="1"/>
</dbReference>
<organism evidence="1 2">
    <name type="scientific">miscellaneous Crenarchaeota group-1 archaeon SG8-32-1</name>
    <dbReference type="NCBI Taxonomy" id="1685124"/>
    <lineage>
        <taxon>Archaea</taxon>
        <taxon>Candidatus Bathyarchaeota</taxon>
        <taxon>MCG-1</taxon>
    </lineage>
</organism>
<sequence length="128" mass="14970">METPKQQIKIEFSVKGVGIDSIQRSYIMGDFEVFSKKYQKILESGTLFVYMKTHGTNYKGEQLIHCRLQFRTRKGSFFSSGEGYGVEATFQTALSRLERQLLRSQELAHEPEYAKKYLRRIEFPNTEL</sequence>
<dbReference type="EMBL" id="LFWU01000008">
    <property type="protein sequence ID" value="KON34473.1"/>
    <property type="molecule type" value="Genomic_DNA"/>
</dbReference>
<name>A0A0M0C0V0_9ARCH</name>
<dbReference type="InterPro" id="IPR036567">
    <property type="entry name" value="RHF-like"/>
</dbReference>
<comment type="caution">
    <text evidence="1">The sequence shown here is derived from an EMBL/GenBank/DDBJ whole genome shotgun (WGS) entry which is preliminary data.</text>
</comment>
<evidence type="ECO:0000313" key="1">
    <source>
        <dbReference type="EMBL" id="KON34473.1"/>
    </source>
</evidence>
<protein>
    <recommendedName>
        <fullName evidence="3">30S ribosomal protein S30</fullName>
    </recommendedName>
</protein>
<accession>A0A0M0C0V0</accession>
<proteinExistence type="predicted"/>
<reference evidence="1 2" key="1">
    <citation type="submission" date="2015-06" db="EMBL/GenBank/DDBJ databases">
        <title>New insights into the roles of widespread benthic archaea in carbon and nitrogen cycling.</title>
        <authorList>
            <person name="Lazar C.S."/>
            <person name="Baker B.J."/>
            <person name="Seitz K.W."/>
            <person name="Hyde A.S."/>
            <person name="Dick G.J."/>
            <person name="Hinrichs K.-U."/>
            <person name="Teske A.P."/>
        </authorList>
    </citation>
    <scope>NUCLEOTIDE SEQUENCE [LARGE SCALE GENOMIC DNA]</scope>
    <source>
        <strain evidence="1">SG8-32-1</strain>
    </source>
</reference>
<dbReference type="AlphaFoldDB" id="A0A0M0C0V0"/>
<evidence type="ECO:0000313" key="2">
    <source>
        <dbReference type="Proteomes" id="UP000037237"/>
    </source>
</evidence>
<dbReference type="Proteomes" id="UP000037237">
    <property type="component" value="Unassembled WGS sequence"/>
</dbReference>